<dbReference type="InterPro" id="IPR013221">
    <property type="entry name" value="Mur_ligase_cen"/>
</dbReference>
<gene>
    <name evidence="9" type="ORF">HGP29_06525</name>
</gene>
<keyword evidence="9" id="KW-0436">Ligase</keyword>
<dbReference type="InterPro" id="IPR029066">
    <property type="entry name" value="PLP-binding_barrel"/>
</dbReference>
<feature type="binding site" evidence="5 7">
    <location>
        <position position="579"/>
    </location>
    <ligand>
        <name>substrate</name>
    </ligand>
</feature>
<dbReference type="AlphaFoldDB" id="A0A7X8SIN4"/>
<dbReference type="PANTHER" id="PTHR30511:SF0">
    <property type="entry name" value="ALANINE RACEMASE, CATABOLIC-RELATED"/>
    <property type="match status" value="1"/>
</dbReference>
<dbReference type="GO" id="GO:0005829">
    <property type="term" value="C:cytosol"/>
    <property type="evidence" value="ECO:0007669"/>
    <property type="project" value="TreeGrafter"/>
</dbReference>
<evidence type="ECO:0000256" key="6">
    <source>
        <dbReference type="PIRSR" id="PIRSR600821-50"/>
    </source>
</evidence>
<accession>A0A7X8SIN4</accession>
<dbReference type="Gene3D" id="3.40.1190.10">
    <property type="entry name" value="Mur-like, catalytic domain"/>
    <property type="match status" value="1"/>
</dbReference>
<dbReference type="SUPFAM" id="SSF63418">
    <property type="entry name" value="MurE/MurF N-terminal domain"/>
    <property type="match status" value="1"/>
</dbReference>
<dbReference type="GO" id="GO:0008784">
    <property type="term" value="F:alanine racemase activity"/>
    <property type="evidence" value="ECO:0007669"/>
    <property type="project" value="UniProtKB-UniRule"/>
</dbReference>
<dbReference type="Gene3D" id="3.20.20.10">
    <property type="entry name" value="Alanine racemase"/>
    <property type="match status" value="1"/>
</dbReference>
<dbReference type="GO" id="GO:0016881">
    <property type="term" value="F:acid-amino acid ligase activity"/>
    <property type="evidence" value="ECO:0007669"/>
    <property type="project" value="InterPro"/>
</dbReference>
<dbReference type="SUPFAM" id="SSF50621">
    <property type="entry name" value="Alanine racemase C-terminal domain-like"/>
    <property type="match status" value="1"/>
</dbReference>
<evidence type="ECO:0000313" key="10">
    <source>
        <dbReference type="Proteomes" id="UP000585050"/>
    </source>
</evidence>
<dbReference type="Gene3D" id="3.90.190.20">
    <property type="entry name" value="Mur ligase, C-terminal domain"/>
    <property type="match status" value="1"/>
</dbReference>
<dbReference type="EC" id="5.1.1.1" evidence="5"/>
<dbReference type="Pfam" id="PF00842">
    <property type="entry name" value="Ala_racemase_C"/>
    <property type="match status" value="1"/>
</dbReference>
<keyword evidence="10" id="KW-1185">Reference proteome</keyword>
<organism evidence="9 10">
    <name type="scientific">Flammeovirga agarivorans</name>
    <dbReference type="NCBI Taxonomy" id="2726742"/>
    <lineage>
        <taxon>Bacteria</taxon>
        <taxon>Pseudomonadati</taxon>
        <taxon>Bacteroidota</taxon>
        <taxon>Cytophagia</taxon>
        <taxon>Cytophagales</taxon>
        <taxon>Flammeovirgaceae</taxon>
        <taxon>Flammeovirga</taxon>
    </lineage>
</organism>
<dbReference type="InterPro" id="IPR036565">
    <property type="entry name" value="Mur-like_cat_sf"/>
</dbReference>
<evidence type="ECO:0000256" key="2">
    <source>
        <dbReference type="ARBA" id="ARBA00001933"/>
    </source>
</evidence>
<comment type="function">
    <text evidence="5">Catalyzes the interconversion of L-alanine and D-alanine. May also act on other amino acids.</text>
</comment>
<comment type="catalytic activity">
    <reaction evidence="1 5">
        <text>L-alanine = D-alanine</text>
        <dbReference type="Rhea" id="RHEA:20249"/>
        <dbReference type="ChEBI" id="CHEBI:57416"/>
        <dbReference type="ChEBI" id="CHEBI:57972"/>
        <dbReference type="EC" id="5.1.1.1"/>
    </reaction>
</comment>
<comment type="cofactor">
    <cofactor evidence="2 5 6">
        <name>pyridoxal 5'-phosphate</name>
        <dbReference type="ChEBI" id="CHEBI:597326"/>
    </cofactor>
</comment>
<dbReference type="NCBIfam" id="TIGR00492">
    <property type="entry name" value="alr"/>
    <property type="match status" value="1"/>
</dbReference>
<reference evidence="9 10" key="1">
    <citation type="submission" date="2020-04" db="EMBL/GenBank/DDBJ databases">
        <title>Flammeovirga sp. SR4, a novel species isolated from seawater.</title>
        <authorList>
            <person name="Wang X."/>
        </authorList>
    </citation>
    <scope>NUCLEOTIDE SEQUENCE [LARGE SCALE GENOMIC DNA]</scope>
    <source>
        <strain evidence="9 10">SR4</strain>
    </source>
</reference>
<dbReference type="PRINTS" id="PR00992">
    <property type="entry name" value="ALARACEMASE"/>
</dbReference>
<dbReference type="Proteomes" id="UP000585050">
    <property type="component" value="Unassembled WGS sequence"/>
</dbReference>
<dbReference type="Pfam" id="PF01168">
    <property type="entry name" value="Ala_racemase_N"/>
    <property type="match status" value="1"/>
</dbReference>
<feature type="modified residue" description="N6-(pyridoxal phosphate)lysine" evidence="5 6">
    <location>
        <position position="480"/>
    </location>
</feature>
<feature type="active site" description="Proton acceptor; specific for L-alanine" evidence="5">
    <location>
        <position position="708"/>
    </location>
</feature>
<dbReference type="SUPFAM" id="SSF53244">
    <property type="entry name" value="MurD-like peptide ligases, peptide-binding domain"/>
    <property type="match status" value="1"/>
</dbReference>
<evidence type="ECO:0000256" key="7">
    <source>
        <dbReference type="PIRSR" id="PIRSR600821-52"/>
    </source>
</evidence>
<dbReference type="InterPro" id="IPR011079">
    <property type="entry name" value="Ala_racemase_C"/>
</dbReference>
<dbReference type="Gene3D" id="3.40.1390.10">
    <property type="entry name" value="MurE/MurF, N-terminal domain"/>
    <property type="match status" value="1"/>
</dbReference>
<comment type="caution">
    <text evidence="9">The sequence shown here is derived from an EMBL/GenBank/DDBJ whole genome shotgun (WGS) entry which is preliminary data.</text>
</comment>
<feature type="binding site" evidence="5 7">
    <location>
        <position position="758"/>
    </location>
    <ligand>
        <name>substrate</name>
    </ligand>
</feature>
<dbReference type="GO" id="GO:0005524">
    <property type="term" value="F:ATP binding"/>
    <property type="evidence" value="ECO:0007669"/>
    <property type="project" value="InterPro"/>
</dbReference>
<dbReference type="SUPFAM" id="SSF53623">
    <property type="entry name" value="MurD-like peptide ligases, catalytic domain"/>
    <property type="match status" value="1"/>
</dbReference>
<dbReference type="EMBL" id="JABAIL010000002">
    <property type="protein sequence ID" value="NLR90852.1"/>
    <property type="molecule type" value="Genomic_DNA"/>
</dbReference>
<dbReference type="GO" id="GO:0030170">
    <property type="term" value="F:pyridoxal phosphate binding"/>
    <property type="evidence" value="ECO:0007669"/>
    <property type="project" value="UniProtKB-UniRule"/>
</dbReference>
<evidence type="ECO:0000256" key="1">
    <source>
        <dbReference type="ARBA" id="ARBA00000316"/>
    </source>
</evidence>
<name>A0A7X8SIN4_9BACT</name>
<dbReference type="InterPro" id="IPR009006">
    <property type="entry name" value="Ala_racemase/Decarboxylase_C"/>
</dbReference>
<dbReference type="RefSeq" id="WP_168881566.1">
    <property type="nucleotide sequence ID" value="NZ_JABAIL010000002.1"/>
</dbReference>
<feature type="domain" description="Alanine racemase C-terminal" evidence="8">
    <location>
        <begin position="687"/>
        <end position="812"/>
    </location>
</feature>
<protein>
    <recommendedName>
        <fullName evidence="5">Alanine racemase</fullName>
        <ecNumber evidence="5">5.1.1.1</ecNumber>
    </recommendedName>
</protein>
<dbReference type="HAMAP" id="MF_01201">
    <property type="entry name" value="Ala_racemase"/>
    <property type="match status" value="1"/>
</dbReference>
<evidence type="ECO:0000256" key="5">
    <source>
        <dbReference type="HAMAP-Rule" id="MF_01201"/>
    </source>
</evidence>
<dbReference type="Pfam" id="PF08245">
    <property type="entry name" value="Mur_ligase_M"/>
    <property type="match status" value="1"/>
</dbReference>
<dbReference type="SMART" id="SM01005">
    <property type="entry name" value="Ala_racemase_C"/>
    <property type="match status" value="1"/>
</dbReference>
<dbReference type="UniPathway" id="UPA00042">
    <property type="reaction ID" value="UER00497"/>
</dbReference>
<dbReference type="SUPFAM" id="SSF51419">
    <property type="entry name" value="PLP-binding barrel"/>
    <property type="match status" value="1"/>
</dbReference>
<dbReference type="PANTHER" id="PTHR30511">
    <property type="entry name" value="ALANINE RACEMASE"/>
    <property type="match status" value="1"/>
</dbReference>
<keyword evidence="4 5" id="KW-0413">Isomerase</keyword>
<sequence>MTQSSTQIDFNTDFWNAKYLLIDSRLLTAPSQTIFFALNGRKREGTDFIEDLYNKGVRKFVVTDAFEHGYKYKEASFIYCDDTLKKLQEVTTFHRQKFKSLPVISITGSNAKTIVKEWLYTLLDADYNVVKSPKSYNSQIGVPLSVWQINKKHTLGIFEAGISQPNEMKNLADIISPTIGLFTNIGSAHDKQFDSLEQKVKEKGLLFDHCKDIIYCKDHELIDHEMQLKNGNKITWGKATDATLQIIEHTAHKVLIKEKSNSHELTIPFSDAASFENAMHCVTVMYHLGYSFEEIDARINRLKSIPMRLERKEGINNTVLINDFYNNDLGGLQIALGFMGQNQEQLPRTLILSDLLQGKDNNDALYQKVNELCEEYDIQRFIGIGEHLNKSQNNIKVENKEFYKTTAALRNAIKKGTLVFSKEMILLKGARKFEFEKVAVLLQRKIHSTQLEINLDAVVHNLMFYRSLLKPKTKIMVMVKALGYGSGKHELAHTLQYHLVDYLGVAFADEGVELRENGIRTPIMVLTPSPDSFETMRMHDLEPEIYNIEMLQALEDYLSEDANEKPFAIQLNFDTGMHRLGFNEDEMDLLFNTLNRIKNKIKVTGVFTHLAGADEDIHDQYSKNQIALFKKMTKQLEAQLGYSVIKHCLNSAGIVRYPDAQMNMVRLGIGLHGVEVNDLKQEDLQPVSTLKTVIAQIKHMKPGETVGYGRKGVVEQKEKKIATIGIGYADGFNRKFSNGIGKVIVNGKQAPVIGNVCMDMTMIDITGMKAEVGDEVVIFGKERPITQLAKDIETIPYEILTSVSSRVKRVYYMEG</sequence>
<evidence type="ECO:0000259" key="8">
    <source>
        <dbReference type="SMART" id="SM01005"/>
    </source>
</evidence>
<evidence type="ECO:0000313" key="9">
    <source>
        <dbReference type="EMBL" id="NLR90852.1"/>
    </source>
</evidence>
<dbReference type="InterPro" id="IPR001608">
    <property type="entry name" value="Ala_racemase_N"/>
</dbReference>
<comment type="pathway">
    <text evidence="5">Amino-acid biosynthesis; D-alanine biosynthesis; D-alanine from L-alanine: step 1/1.</text>
</comment>
<dbReference type="CDD" id="cd00430">
    <property type="entry name" value="PLPDE_III_AR"/>
    <property type="match status" value="1"/>
</dbReference>
<dbReference type="InterPro" id="IPR035911">
    <property type="entry name" value="MurE/MurF_N"/>
</dbReference>
<dbReference type="NCBIfam" id="NF008897">
    <property type="entry name" value="PRK11930.1"/>
    <property type="match status" value="1"/>
</dbReference>
<comment type="similarity">
    <text evidence="5">Belongs to the alanine racemase family.</text>
</comment>
<dbReference type="InterPro" id="IPR000821">
    <property type="entry name" value="Ala_racemase"/>
</dbReference>
<dbReference type="Gene3D" id="2.40.37.10">
    <property type="entry name" value="Lyase, Ornithine Decarboxylase, Chain A, domain 1"/>
    <property type="match status" value="1"/>
</dbReference>
<evidence type="ECO:0000256" key="4">
    <source>
        <dbReference type="ARBA" id="ARBA00023235"/>
    </source>
</evidence>
<dbReference type="FunFam" id="3.20.20.10:FF:000002">
    <property type="entry name" value="Alanine racemase"/>
    <property type="match status" value="1"/>
</dbReference>
<dbReference type="InterPro" id="IPR036615">
    <property type="entry name" value="Mur_ligase_C_dom_sf"/>
</dbReference>
<keyword evidence="3 5" id="KW-0663">Pyridoxal phosphate</keyword>
<proteinExistence type="inferred from homology"/>
<dbReference type="GO" id="GO:0030632">
    <property type="term" value="P:D-alanine biosynthetic process"/>
    <property type="evidence" value="ECO:0007669"/>
    <property type="project" value="UniProtKB-UniRule"/>
</dbReference>
<feature type="active site" description="Proton acceptor; specific for D-alanine" evidence="5">
    <location>
        <position position="480"/>
    </location>
</feature>
<evidence type="ECO:0000256" key="3">
    <source>
        <dbReference type="ARBA" id="ARBA00022898"/>
    </source>
</evidence>